<accession>U1LWC0</accession>
<evidence type="ECO:0000256" key="1">
    <source>
        <dbReference type="ARBA" id="ARBA00023015"/>
    </source>
</evidence>
<dbReference type="STRING" id="1385984.GCA_000702565_01337"/>
<feature type="domain" description="HTH araC/xylS-type" evidence="4">
    <location>
        <begin position="294"/>
        <end position="392"/>
    </location>
</feature>
<dbReference type="PANTHER" id="PTHR43280:SF34">
    <property type="entry name" value="ARAC-FAMILY TRANSCRIPTIONAL REGULATOR"/>
    <property type="match status" value="1"/>
</dbReference>
<dbReference type="GO" id="GO:0003700">
    <property type="term" value="F:DNA-binding transcription factor activity"/>
    <property type="evidence" value="ECO:0007669"/>
    <property type="project" value="InterPro"/>
</dbReference>
<keyword evidence="6" id="KW-1185">Reference proteome</keyword>
<gene>
    <name evidence="5" type="ORF">M467_06475</name>
</gene>
<dbReference type="RefSeq" id="WP_021067553.1">
    <property type="nucleotide sequence ID" value="NZ_ATCL01000020.1"/>
</dbReference>
<evidence type="ECO:0000256" key="3">
    <source>
        <dbReference type="ARBA" id="ARBA00023163"/>
    </source>
</evidence>
<dbReference type="Proteomes" id="UP000016464">
    <property type="component" value="Unassembled WGS sequence"/>
</dbReference>
<dbReference type="PATRIC" id="fig|1345023.5.peg.2393"/>
<dbReference type="SUPFAM" id="SSF46689">
    <property type="entry name" value="Homeodomain-like"/>
    <property type="match status" value="2"/>
</dbReference>
<comment type="caution">
    <text evidence="5">The sequence shown here is derived from an EMBL/GenBank/DDBJ whole genome shotgun (WGS) entry which is preliminary data.</text>
</comment>
<dbReference type="InterPro" id="IPR009057">
    <property type="entry name" value="Homeodomain-like_sf"/>
</dbReference>
<evidence type="ECO:0000313" key="5">
    <source>
        <dbReference type="EMBL" id="ERG66924.1"/>
    </source>
</evidence>
<protein>
    <recommendedName>
        <fullName evidence="4">HTH araC/xylS-type domain-containing protein</fullName>
    </recommendedName>
</protein>
<keyword evidence="1" id="KW-0805">Transcription regulation</keyword>
<organism evidence="5 6">
    <name type="scientific">Exiguobacterium chiriqhucha RW-2</name>
    <dbReference type="NCBI Taxonomy" id="1345023"/>
    <lineage>
        <taxon>Bacteria</taxon>
        <taxon>Bacillati</taxon>
        <taxon>Bacillota</taxon>
        <taxon>Bacilli</taxon>
        <taxon>Bacillales</taxon>
        <taxon>Bacillales Family XII. Incertae Sedis</taxon>
        <taxon>Exiguobacterium</taxon>
    </lineage>
</organism>
<dbReference type="eggNOG" id="COG2207">
    <property type="taxonomic scope" value="Bacteria"/>
</dbReference>
<evidence type="ECO:0000313" key="6">
    <source>
        <dbReference type="Proteomes" id="UP000016464"/>
    </source>
</evidence>
<dbReference type="GO" id="GO:0043565">
    <property type="term" value="F:sequence-specific DNA binding"/>
    <property type="evidence" value="ECO:0007669"/>
    <property type="project" value="InterPro"/>
</dbReference>
<keyword evidence="3" id="KW-0804">Transcription</keyword>
<evidence type="ECO:0000256" key="2">
    <source>
        <dbReference type="ARBA" id="ARBA00023125"/>
    </source>
</evidence>
<proteinExistence type="predicted"/>
<dbReference type="Pfam" id="PF12833">
    <property type="entry name" value="HTH_18"/>
    <property type="match status" value="1"/>
</dbReference>
<dbReference type="PANTHER" id="PTHR43280">
    <property type="entry name" value="ARAC-FAMILY TRANSCRIPTIONAL REGULATOR"/>
    <property type="match status" value="1"/>
</dbReference>
<keyword evidence="2" id="KW-0238">DNA-binding</keyword>
<name>U1LWC0_9BACL</name>
<dbReference type="InterPro" id="IPR018060">
    <property type="entry name" value="HTH_AraC"/>
</dbReference>
<dbReference type="SMART" id="SM00342">
    <property type="entry name" value="HTH_ARAC"/>
    <property type="match status" value="1"/>
</dbReference>
<dbReference type="Gene3D" id="1.10.10.60">
    <property type="entry name" value="Homeodomain-like"/>
    <property type="match status" value="2"/>
</dbReference>
<dbReference type="AlphaFoldDB" id="U1LWC0"/>
<dbReference type="PROSITE" id="PS01124">
    <property type="entry name" value="HTH_ARAC_FAMILY_2"/>
    <property type="match status" value="1"/>
</dbReference>
<dbReference type="EMBL" id="ATCL01000020">
    <property type="protein sequence ID" value="ERG66924.1"/>
    <property type="molecule type" value="Genomic_DNA"/>
</dbReference>
<reference evidence="5 6" key="1">
    <citation type="journal article" date="2013" name="Genome Announc.">
        <title>Draft Genome Sequence of Exiguobacterium pavilionensis Strain RW-2, with Wide Thermal, Salinity, and pH Tolerance, Isolated from Modern Freshwater Microbialites.</title>
        <authorList>
            <person name="White R.A.III."/>
            <person name="Grassa C.J."/>
            <person name="Suttle C.A."/>
        </authorList>
    </citation>
    <scope>NUCLEOTIDE SEQUENCE [LARGE SCALE GENOMIC DNA]</scope>
    <source>
        <strain evidence="5 6">RW-2</strain>
    </source>
</reference>
<evidence type="ECO:0000259" key="4">
    <source>
        <dbReference type="PROSITE" id="PS01124"/>
    </source>
</evidence>
<sequence length="398" mass="46202">MDVNQRDTNQDYTYWCRLLHQTTHLSVLFYKDRLSLQMAYPETSFIPPSLRQLLERLTLLNEPSNIPVWRRLNSNVQVVTLVITDNEQPIGLFILGPCLDSAEVEPNSFTNGFPVFSRQDLLHVAVLATSILTTRRLSTSDVVLDEDSSKRRTTTEDTKTYERELFKNRQDISFHATYQSERMTLRCVKEGQKEELLQRLASPDRDGRIGVLSKQSTLRNEKNLHISTITLATRYAIEGGLHPETAYTMSDHYIQGAEELRTIEAVQRYTKEALCEFTDQVNKSKQLRHSAPIIKCQSYVFKHLYDAISLQDVARFVNLHPNYLSSLFKKEVGLSFTEYVLREKIAEAKKLLKYTDSSLSEIYTWLNFHDQSHFTKVFKTYTGTTPKQFKQHEHMPTM</sequence>
<dbReference type="OrthoDB" id="247151at2"/>